<dbReference type="EMBL" id="AMZH03009924">
    <property type="protein sequence ID" value="RRT55799.1"/>
    <property type="molecule type" value="Genomic_DNA"/>
</dbReference>
<name>A0A426YVP6_ENSVE</name>
<feature type="compositionally biased region" description="Basic and acidic residues" evidence="1">
    <location>
        <begin position="177"/>
        <end position="189"/>
    </location>
</feature>
<reference evidence="2 3" key="1">
    <citation type="journal article" date="2014" name="Agronomy (Basel)">
        <title>A Draft Genome Sequence for Ensete ventricosum, the Drought-Tolerant Tree Against Hunger.</title>
        <authorList>
            <person name="Harrison J."/>
            <person name="Moore K.A."/>
            <person name="Paszkiewicz K."/>
            <person name="Jones T."/>
            <person name="Grant M."/>
            <person name="Ambacheew D."/>
            <person name="Muzemil S."/>
            <person name="Studholme D.J."/>
        </authorList>
    </citation>
    <scope>NUCLEOTIDE SEQUENCE [LARGE SCALE GENOMIC DNA]</scope>
</reference>
<protein>
    <submittedName>
        <fullName evidence="2">Uncharacterized protein</fullName>
    </submittedName>
</protein>
<gene>
    <name evidence="2" type="ORF">B296_00044902</name>
</gene>
<evidence type="ECO:0000256" key="1">
    <source>
        <dbReference type="SAM" id="MobiDB-lite"/>
    </source>
</evidence>
<feature type="compositionally biased region" description="Polar residues" evidence="1">
    <location>
        <begin position="28"/>
        <end position="38"/>
    </location>
</feature>
<sequence length="218" mass="25374">MSLSYGLKELAGEEHQEEETEPDGGNVWGSSDVTQRWPFTNDDGKRRQGHPPHNRRPRNHHRQQRDHQREQPHHVGGEEAHFRGCHFPRHRDLGERLKELTGETEPEGGNVWDSSSVVAQRCPCTNDDGRDQQAHPPNNRRPRNHHRQQRDHQREQPHHVGGEEAHFRGCHFPSYRDVGESLKEHAGEEHQDEETKEDSSDVSQRCSDGRHGNRCRKR</sequence>
<proteinExistence type="predicted"/>
<comment type="caution">
    <text evidence="2">The sequence shown here is derived from an EMBL/GenBank/DDBJ whole genome shotgun (WGS) entry which is preliminary data.</text>
</comment>
<organism evidence="2 3">
    <name type="scientific">Ensete ventricosum</name>
    <name type="common">Abyssinian banana</name>
    <name type="synonym">Musa ensete</name>
    <dbReference type="NCBI Taxonomy" id="4639"/>
    <lineage>
        <taxon>Eukaryota</taxon>
        <taxon>Viridiplantae</taxon>
        <taxon>Streptophyta</taxon>
        <taxon>Embryophyta</taxon>
        <taxon>Tracheophyta</taxon>
        <taxon>Spermatophyta</taxon>
        <taxon>Magnoliopsida</taxon>
        <taxon>Liliopsida</taxon>
        <taxon>Zingiberales</taxon>
        <taxon>Musaceae</taxon>
        <taxon>Ensete</taxon>
    </lineage>
</organism>
<dbReference type="Proteomes" id="UP000287651">
    <property type="component" value="Unassembled WGS sequence"/>
</dbReference>
<feature type="compositionally biased region" description="Basic residues" evidence="1">
    <location>
        <begin position="47"/>
        <end position="64"/>
    </location>
</feature>
<dbReference type="AlphaFoldDB" id="A0A426YVP6"/>
<feature type="compositionally biased region" description="Basic and acidic residues" evidence="1">
    <location>
        <begin position="65"/>
        <end position="82"/>
    </location>
</feature>
<accession>A0A426YVP6</accession>
<evidence type="ECO:0000313" key="2">
    <source>
        <dbReference type="EMBL" id="RRT55799.1"/>
    </source>
</evidence>
<feature type="compositionally biased region" description="Basic residues" evidence="1">
    <location>
        <begin position="138"/>
        <end position="149"/>
    </location>
</feature>
<feature type="region of interest" description="Disordered" evidence="1">
    <location>
        <begin position="1"/>
        <end position="218"/>
    </location>
</feature>
<feature type="compositionally biased region" description="Basic and acidic residues" evidence="1">
    <location>
        <begin position="90"/>
        <end position="101"/>
    </location>
</feature>
<evidence type="ECO:0000313" key="3">
    <source>
        <dbReference type="Proteomes" id="UP000287651"/>
    </source>
</evidence>
<feature type="compositionally biased region" description="Basic and acidic residues" evidence="1">
    <location>
        <begin position="150"/>
        <end position="167"/>
    </location>
</feature>